<dbReference type="InterPro" id="IPR050557">
    <property type="entry name" value="RTX_toxin/Mannuronan_C5-epim"/>
</dbReference>
<feature type="region of interest" description="Disordered" evidence="3">
    <location>
        <begin position="33"/>
        <end position="63"/>
    </location>
</feature>
<protein>
    <submittedName>
        <fullName evidence="4">Calcium-binding protein</fullName>
    </submittedName>
</protein>
<dbReference type="PRINTS" id="PR00313">
    <property type="entry name" value="CABNDNGRPT"/>
</dbReference>
<keyword evidence="5" id="KW-1185">Reference proteome</keyword>
<dbReference type="PANTHER" id="PTHR38340">
    <property type="entry name" value="S-LAYER PROTEIN"/>
    <property type="match status" value="1"/>
</dbReference>
<dbReference type="EMBL" id="JAMXFF010000002">
    <property type="protein sequence ID" value="MCT7964994.1"/>
    <property type="molecule type" value="Genomic_DNA"/>
</dbReference>
<comment type="caution">
    <text evidence="4">The sequence shown here is derived from an EMBL/GenBank/DDBJ whole genome shotgun (WGS) entry which is preliminary data.</text>
</comment>
<proteinExistence type="predicted"/>
<dbReference type="Pfam" id="PF00353">
    <property type="entry name" value="HemolysinCabind"/>
    <property type="match status" value="3"/>
</dbReference>
<comment type="subcellular location">
    <subcellularLocation>
        <location evidence="1">Secreted</location>
    </subcellularLocation>
</comment>
<evidence type="ECO:0000256" key="1">
    <source>
        <dbReference type="ARBA" id="ARBA00004613"/>
    </source>
</evidence>
<evidence type="ECO:0000313" key="4">
    <source>
        <dbReference type="EMBL" id="MCT7964994.1"/>
    </source>
</evidence>
<dbReference type="Proteomes" id="UP001525890">
    <property type="component" value="Unassembled WGS sequence"/>
</dbReference>
<accession>A0ABT2MJT1</accession>
<keyword evidence="2" id="KW-0964">Secreted</keyword>
<evidence type="ECO:0000313" key="5">
    <source>
        <dbReference type="Proteomes" id="UP001525890"/>
    </source>
</evidence>
<dbReference type="SUPFAM" id="SSF51120">
    <property type="entry name" value="beta-Roll"/>
    <property type="match status" value="2"/>
</dbReference>
<evidence type="ECO:0000256" key="3">
    <source>
        <dbReference type="SAM" id="MobiDB-lite"/>
    </source>
</evidence>
<organism evidence="4 5">
    <name type="scientific">Laspinema palackyanum D2a</name>
    <dbReference type="NCBI Taxonomy" id="2953684"/>
    <lineage>
        <taxon>Bacteria</taxon>
        <taxon>Bacillati</taxon>
        <taxon>Cyanobacteriota</taxon>
        <taxon>Cyanophyceae</taxon>
        <taxon>Oscillatoriophycideae</taxon>
        <taxon>Oscillatoriales</taxon>
        <taxon>Laspinemataceae</taxon>
        <taxon>Laspinema</taxon>
        <taxon>Laspinema palackyanum</taxon>
    </lineage>
</organism>
<reference evidence="4 5" key="1">
    <citation type="journal article" date="2022" name="Front. Microbiol.">
        <title>High genomic differentiation and limited gene flow indicate recent cryptic speciation within the genus Laspinema (cyanobacteria).</title>
        <authorList>
            <person name="Stanojkovic A."/>
            <person name="Skoupy S."/>
            <person name="Skaloud P."/>
            <person name="Dvorak P."/>
        </authorList>
    </citation>
    <scope>NUCLEOTIDE SEQUENCE [LARGE SCALE GENOMIC DNA]</scope>
    <source>
        <strain evidence="4 5">D2a</strain>
    </source>
</reference>
<name>A0ABT2MJT1_9CYAN</name>
<dbReference type="InterPro" id="IPR001343">
    <property type="entry name" value="Hemolysn_Ca-bd"/>
</dbReference>
<gene>
    <name evidence="4" type="ORF">NG799_01440</name>
</gene>
<dbReference type="PANTHER" id="PTHR38340:SF1">
    <property type="entry name" value="S-LAYER PROTEIN"/>
    <property type="match status" value="1"/>
</dbReference>
<dbReference type="RefSeq" id="WP_368004749.1">
    <property type="nucleotide sequence ID" value="NZ_JAMXFF010000002.1"/>
</dbReference>
<sequence>MSEVTTPIIVPAGDIQPLVPFTPPGSGGMDIQDVDAGTPGDGTGGASVVPSPGTVPANGNSGNLPRLSSEEIAQLQARFGAAAVFQAQATSDLLIGTANNDLFIATEGNDVMGGLSGNDTVFAGKGNDNISGGNDNDLLHGNQGQDTIRGDAGDDTGYGGQGDDWVEGGVGADLLFGDKGNDTVSGDQGNDIIYGGEGNDSVSGGDDNDLIFGNQGEDTLDGGPGDDTLDGGQGNDSINGGIGNDILLGGRGNDILTGGEGADTFRFEYFPQEGETAVPVANADNGNIFGLDTITDFTTVEDKIQLDSRVFAQLQSGTLSQADFARTMAFNANAEGASEAKIIYDQTSGLVYYNPSSNPGDEVPLVQIDPNLDLNPDNFEIF</sequence>
<dbReference type="PROSITE" id="PS00330">
    <property type="entry name" value="HEMOLYSIN_CALCIUM"/>
    <property type="match status" value="4"/>
</dbReference>
<evidence type="ECO:0000256" key="2">
    <source>
        <dbReference type="ARBA" id="ARBA00022525"/>
    </source>
</evidence>
<dbReference type="InterPro" id="IPR018511">
    <property type="entry name" value="Hemolysin-typ_Ca-bd_CS"/>
</dbReference>
<dbReference type="Gene3D" id="2.150.10.10">
    <property type="entry name" value="Serralysin-like metalloprotease, C-terminal"/>
    <property type="match status" value="3"/>
</dbReference>
<dbReference type="InterPro" id="IPR011049">
    <property type="entry name" value="Serralysin-like_metalloprot_C"/>
</dbReference>